<dbReference type="Pfam" id="PF23761">
    <property type="entry name" value="Beta-prop_DCAF4"/>
    <property type="match status" value="1"/>
</dbReference>
<feature type="region of interest" description="Disordered" evidence="4">
    <location>
        <begin position="27"/>
        <end position="48"/>
    </location>
</feature>
<keyword evidence="1 3" id="KW-0853">WD repeat</keyword>
<evidence type="ECO:0000256" key="4">
    <source>
        <dbReference type="SAM" id="MobiDB-lite"/>
    </source>
</evidence>
<dbReference type="PANTHER" id="PTHR44472">
    <property type="entry name" value="DDB1- AND CUL4-ASSOCIATED FACTOR 4-RELATED"/>
    <property type="match status" value="1"/>
</dbReference>
<feature type="compositionally biased region" description="Low complexity" evidence="4">
    <location>
        <begin position="31"/>
        <end position="48"/>
    </location>
</feature>
<evidence type="ECO:0000313" key="5">
    <source>
        <dbReference type="EMBL" id="KAG0500636.1"/>
    </source>
</evidence>
<keyword evidence="2" id="KW-0677">Repeat</keyword>
<dbReference type="InterPro" id="IPR001680">
    <property type="entry name" value="WD40_rpt"/>
</dbReference>
<proteinExistence type="predicted"/>
<dbReference type="PROSITE" id="PS50082">
    <property type="entry name" value="WD_REPEATS_2"/>
    <property type="match status" value="1"/>
</dbReference>
<dbReference type="EMBL" id="JADCNM010000001">
    <property type="protein sequence ID" value="KAG0500636.1"/>
    <property type="molecule type" value="Genomic_DNA"/>
</dbReference>
<evidence type="ECO:0000256" key="3">
    <source>
        <dbReference type="PROSITE-ProRule" id="PRU00221"/>
    </source>
</evidence>
<dbReference type="SUPFAM" id="SSF50978">
    <property type="entry name" value="WD40 repeat-like"/>
    <property type="match status" value="1"/>
</dbReference>
<name>A0A835VL61_VANPL</name>
<sequence length="514" mass="57063">MSPKDLPGFYFDPVKNRYFKNKCPLPGSKRPCTSSSTSSQSEEPCISSPRHHIHVTRKKLMKPSKLIQSREINGRLLSSKEVVCNFQQECQKVQASQPEVWRYQRKSFVSDSALEEICGVVQTNQGLIETNLLAMGGVCCLISLHGIRNGSLECDYGINYSPELVWPSQRAAHCGAPWLFSNSATFVHLTSSVSCIRRIGMDIPNTVNVAPSTRQALVKYLTTDNMVTSLGSSVSGGTVYVLNLNEPFSFSENSPVLYRHITKVCTCDCTIWTADASSNGTKATIGTNFGVSLINLETGSSSLVYRSKSDVLAQQFDLSGNVVLCGVRNGAIIAIDLRNSMSKCFEISSRAASQMQYPHKKPRRNLNTSIAAFMSSAVCSVVQLQSDENYFLGSSMDGSIKLFDRRFLNKAIQSYEGNVNSHSRLQLACNPSETLVLSGGEDCFVRIWSIKTSQLVFEENISNCIMPIVCWPYYGDFSYGYDQFFRHGENPYQPTCSWGVWLGSYDGLFYMRGP</sequence>
<evidence type="ECO:0000256" key="1">
    <source>
        <dbReference type="ARBA" id="ARBA00022574"/>
    </source>
</evidence>
<accession>A0A835VL61</accession>
<evidence type="ECO:0000256" key="2">
    <source>
        <dbReference type="ARBA" id="ARBA00022737"/>
    </source>
</evidence>
<reference evidence="5 6" key="1">
    <citation type="journal article" date="2020" name="Nat. Food">
        <title>A phased Vanilla planifolia genome enables genetic improvement of flavour and production.</title>
        <authorList>
            <person name="Hasing T."/>
            <person name="Tang H."/>
            <person name="Brym M."/>
            <person name="Khazi F."/>
            <person name="Huang T."/>
            <person name="Chambers A.H."/>
        </authorList>
    </citation>
    <scope>NUCLEOTIDE SEQUENCE [LARGE SCALE GENOMIC DNA]</scope>
    <source>
        <tissue evidence="5">Leaf</tissue>
    </source>
</reference>
<dbReference type="InterPro" id="IPR015943">
    <property type="entry name" value="WD40/YVTN_repeat-like_dom_sf"/>
</dbReference>
<dbReference type="InterPro" id="IPR036322">
    <property type="entry name" value="WD40_repeat_dom_sf"/>
</dbReference>
<dbReference type="Gene3D" id="2.130.10.10">
    <property type="entry name" value="YVTN repeat-like/Quinoprotein amine dehydrogenase"/>
    <property type="match status" value="1"/>
</dbReference>
<dbReference type="Proteomes" id="UP000639772">
    <property type="component" value="Chromosome 1"/>
</dbReference>
<dbReference type="AlphaFoldDB" id="A0A835VL61"/>
<protein>
    <submittedName>
        <fullName evidence="5">Uncharacterized protein</fullName>
    </submittedName>
</protein>
<dbReference type="OrthoDB" id="128867at2759"/>
<dbReference type="PANTHER" id="PTHR44472:SF1">
    <property type="entry name" value="DDB1 AND CUL4 ASSOCIATED FACTOR 4"/>
    <property type="match status" value="1"/>
</dbReference>
<gene>
    <name evidence="5" type="ORF">HPP92_000708</name>
</gene>
<evidence type="ECO:0000313" key="6">
    <source>
        <dbReference type="Proteomes" id="UP000639772"/>
    </source>
</evidence>
<comment type="caution">
    <text evidence="5">The sequence shown here is derived from an EMBL/GenBank/DDBJ whole genome shotgun (WGS) entry which is preliminary data.</text>
</comment>
<organism evidence="5 6">
    <name type="scientific">Vanilla planifolia</name>
    <name type="common">Vanilla</name>
    <dbReference type="NCBI Taxonomy" id="51239"/>
    <lineage>
        <taxon>Eukaryota</taxon>
        <taxon>Viridiplantae</taxon>
        <taxon>Streptophyta</taxon>
        <taxon>Embryophyta</taxon>
        <taxon>Tracheophyta</taxon>
        <taxon>Spermatophyta</taxon>
        <taxon>Magnoliopsida</taxon>
        <taxon>Liliopsida</taxon>
        <taxon>Asparagales</taxon>
        <taxon>Orchidaceae</taxon>
        <taxon>Vanilloideae</taxon>
        <taxon>Vanilleae</taxon>
        <taxon>Vanilla</taxon>
    </lineage>
</organism>
<feature type="repeat" description="WD" evidence="3">
    <location>
        <begin position="430"/>
        <end position="458"/>
    </location>
</feature>
<dbReference type="SMART" id="SM00320">
    <property type="entry name" value="WD40"/>
    <property type="match status" value="2"/>
</dbReference>
<dbReference type="InterPro" id="IPR052254">
    <property type="entry name" value="CUL4-DDB1_E3_ligase_receptor"/>
</dbReference>